<protein>
    <submittedName>
        <fullName evidence="2">Uncharacterized protein</fullName>
    </submittedName>
</protein>
<evidence type="ECO:0000256" key="1">
    <source>
        <dbReference type="SAM" id="SignalP"/>
    </source>
</evidence>
<dbReference type="EMBL" id="JANAWD010000243">
    <property type="protein sequence ID" value="KAJ3483072.1"/>
    <property type="molecule type" value="Genomic_DNA"/>
</dbReference>
<dbReference type="Proteomes" id="UP001212997">
    <property type="component" value="Unassembled WGS sequence"/>
</dbReference>
<gene>
    <name evidence="2" type="ORF">NLI96_g6559</name>
</gene>
<comment type="caution">
    <text evidence="2">The sequence shown here is derived from an EMBL/GenBank/DDBJ whole genome shotgun (WGS) entry which is preliminary data.</text>
</comment>
<organism evidence="2 3">
    <name type="scientific">Meripilus lineatus</name>
    <dbReference type="NCBI Taxonomy" id="2056292"/>
    <lineage>
        <taxon>Eukaryota</taxon>
        <taxon>Fungi</taxon>
        <taxon>Dikarya</taxon>
        <taxon>Basidiomycota</taxon>
        <taxon>Agaricomycotina</taxon>
        <taxon>Agaricomycetes</taxon>
        <taxon>Polyporales</taxon>
        <taxon>Meripilaceae</taxon>
        <taxon>Meripilus</taxon>
    </lineage>
</organism>
<dbReference type="AlphaFoldDB" id="A0AAD5V117"/>
<feature type="chain" id="PRO_5042137741" evidence="1">
    <location>
        <begin position="19"/>
        <end position="121"/>
    </location>
</feature>
<name>A0AAD5V117_9APHY</name>
<evidence type="ECO:0000313" key="2">
    <source>
        <dbReference type="EMBL" id="KAJ3483072.1"/>
    </source>
</evidence>
<evidence type="ECO:0000313" key="3">
    <source>
        <dbReference type="Proteomes" id="UP001212997"/>
    </source>
</evidence>
<keyword evidence="1" id="KW-0732">Signal</keyword>
<accession>A0AAD5V117</accession>
<reference evidence="2" key="1">
    <citation type="submission" date="2022-07" db="EMBL/GenBank/DDBJ databases">
        <title>Genome Sequence of Physisporinus lineatus.</title>
        <authorList>
            <person name="Buettner E."/>
        </authorList>
    </citation>
    <scope>NUCLEOTIDE SEQUENCE</scope>
    <source>
        <strain evidence="2">VT162</strain>
    </source>
</reference>
<sequence length="121" mass="13460">MRFNTLTLVTLLATSAFSLPVYPSYSRTALRASSYDQDKPFAIPGIATNGVRSYGDLENELQARFFFLAPLARIAAKKAIGGVIKHKAHKHHNAKAAAKSRGKSRGKRDVLYDTYVREDFE</sequence>
<proteinExistence type="predicted"/>
<feature type="signal peptide" evidence="1">
    <location>
        <begin position="1"/>
        <end position="18"/>
    </location>
</feature>
<keyword evidence="3" id="KW-1185">Reference proteome</keyword>